<protein>
    <submittedName>
        <fullName evidence="3">Uncharacterized protein</fullName>
    </submittedName>
</protein>
<evidence type="ECO:0000256" key="2">
    <source>
        <dbReference type="SAM" id="MobiDB-lite"/>
    </source>
</evidence>
<feature type="compositionally biased region" description="Basic and acidic residues" evidence="2">
    <location>
        <begin position="454"/>
        <end position="472"/>
    </location>
</feature>
<feature type="region of interest" description="Disordered" evidence="2">
    <location>
        <begin position="120"/>
        <end position="153"/>
    </location>
</feature>
<keyword evidence="4" id="KW-1185">Reference proteome</keyword>
<evidence type="ECO:0000313" key="4">
    <source>
        <dbReference type="Proteomes" id="UP000785679"/>
    </source>
</evidence>
<dbReference type="Proteomes" id="UP000785679">
    <property type="component" value="Unassembled WGS sequence"/>
</dbReference>
<accession>A0A8J8T3B5</accession>
<feature type="region of interest" description="Disordered" evidence="2">
    <location>
        <begin position="425"/>
        <end position="472"/>
    </location>
</feature>
<sequence>MVSHLTNQQLNPIFSHEGTINSSVMMQEQKMEEKFNMSPGAENKPQNYQQKPYTSQSHMVEVNLSPKNAIKNQKQIKPQQLGQRRHSLKVKQSISNQLNSTLQQYKTASLLQPGHMIFNLEKSDSKSKPKKHKGPSRTLDIRNPLPFNKNPDDNQTFLKCGRCGGGPLILMGAHSNERLFTESEVKSIVQELHHEIDVLNHIRDQQTSDIHAREDEIAKLIFEQSLLQEEKQQLRSQVESITHKSLESLEFQTALFTLCDTLQQKLKAKELTESDMLQQMDLLIRKTDQSNKYAAESRMQIETLQRELAKMQRGLQSERERNHQLVSELNSAHDEQRERVGQGEENEALKKELASLSAELTVARHQYQNLKYRTFEQQELLKQQENYYKSQLDAQIINNFIHQQSSDDQNPSAINHQQQLQFMTTESVSQSSLLGDDDVNLQDDPIAEVNQEDGLEKDIMERYHSNEAENEK</sequence>
<comment type="caution">
    <text evidence="3">The sequence shown here is derived from an EMBL/GenBank/DDBJ whole genome shotgun (WGS) entry which is preliminary data.</text>
</comment>
<evidence type="ECO:0000256" key="1">
    <source>
        <dbReference type="SAM" id="Coils"/>
    </source>
</evidence>
<proteinExistence type="predicted"/>
<name>A0A8J8T3B5_HALGN</name>
<reference evidence="3" key="1">
    <citation type="submission" date="2019-06" db="EMBL/GenBank/DDBJ databases">
        <authorList>
            <person name="Zheng W."/>
        </authorList>
    </citation>
    <scope>NUCLEOTIDE SEQUENCE</scope>
    <source>
        <strain evidence="3">QDHG01</strain>
    </source>
</reference>
<organism evidence="3 4">
    <name type="scientific">Halteria grandinella</name>
    <dbReference type="NCBI Taxonomy" id="5974"/>
    <lineage>
        <taxon>Eukaryota</taxon>
        <taxon>Sar</taxon>
        <taxon>Alveolata</taxon>
        <taxon>Ciliophora</taxon>
        <taxon>Intramacronucleata</taxon>
        <taxon>Spirotrichea</taxon>
        <taxon>Stichotrichia</taxon>
        <taxon>Sporadotrichida</taxon>
        <taxon>Halteriidae</taxon>
        <taxon>Halteria</taxon>
    </lineage>
</organism>
<gene>
    <name evidence="3" type="ORF">FGO68_gene6364</name>
</gene>
<keyword evidence="1" id="KW-0175">Coiled coil</keyword>
<dbReference type="EMBL" id="RRYP01007066">
    <property type="protein sequence ID" value="TNV80762.1"/>
    <property type="molecule type" value="Genomic_DNA"/>
</dbReference>
<evidence type="ECO:0000313" key="3">
    <source>
        <dbReference type="EMBL" id="TNV80762.1"/>
    </source>
</evidence>
<dbReference type="OrthoDB" id="10666668at2759"/>
<dbReference type="AlphaFoldDB" id="A0A8J8T3B5"/>
<feature type="coiled-coil region" evidence="1">
    <location>
        <begin position="294"/>
        <end position="366"/>
    </location>
</feature>